<proteinExistence type="predicted"/>
<accession>A0A8S5UK37</accession>
<organism evidence="1">
    <name type="scientific">Podoviridae sp. ct9A73</name>
    <dbReference type="NCBI Taxonomy" id="2825225"/>
    <lineage>
        <taxon>Viruses</taxon>
        <taxon>Duplodnaviria</taxon>
        <taxon>Heunggongvirae</taxon>
        <taxon>Uroviricota</taxon>
        <taxon>Caudoviricetes</taxon>
    </lineage>
</organism>
<reference evidence="1" key="1">
    <citation type="journal article" date="2021" name="Proc. Natl. Acad. Sci. U.S.A.">
        <title>A Catalog of Tens of Thousands of Viruses from Human Metagenomes Reveals Hidden Associations with Chronic Diseases.</title>
        <authorList>
            <person name="Tisza M.J."/>
            <person name="Buck C.B."/>
        </authorList>
    </citation>
    <scope>NUCLEOTIDE SEQUENCE</scope>
    <source>
        <strain evidence="1">Ct9A73</strain>
    </source>
</reference>
<sequence>MKQKILEVLDKSTNNGMKADEIVTIIEQAITQAQYDMWDMCKADRSRPSINSVDWAVAMIENKLFGRLD</sequence>
<dbReference type="EMBL" id="BK016096">
    <property type="protein sequence ID" value="DAF94734.1"/>
    <property type="molecule type" value="Genomic_DNA"/>
</dbReference>
<name>A0A8S5UK37_9CAUD</name>
<evidence type="ECO:0000313" key="1">
    <source>
        <dbReference type="EMBL" id="DAF94734.1"/>
    </source>
</evidence>
<protein>
    <submittedName>
        <fullName evidence="1">Uncharacterized protein</fullName>
    </submittedName>
</protein>